<dbReference type="EMBL" id="LS483254">
    <property type="protein sequence ID" value="SQD92067.1"/>
    <property type="molecule type" value="Genomic_DNA"/>
</dbReference>
<dbReference type="AlphaFoldDB" id="A0A2X3K466"/>
<dbReference type="PANTHER" id="PTHR21381">
    <property type="entry name" value="ZGC:162297"/>
    <property type="match status" value="1"/>
</dbReference>
<dbReference type="KEGG" id="bana:BARAN1_0042"/>
<sequence length="252" mass="25490">MVGVIHLPPLPGAPRSKGGGLDPILDRARADLAALEAGGADGAIVENFGDAPFRKKADPTTVAALAIVARELARGARIPLGVNVLRSDGVAALAIASLAGASFIRVNVFSGVAFTDQGLIEGEARAILDLRRVLGGEVAVLADVHVKHAVHLDTLPSAARDAARNGPDALIVTGGGTGEPPPPADVEAVQDASGLPVFVGSGIRPENLLHYPRAAGFIVGTSLKAGGVVGNPVEADRVRALVAARARRGGRV</sequence>
<accession>A0A2X3K466</accession>
<dbReference type="RefSeq" id="WP_231944262.1">
    <property type="nucleotide sequence ID" value="NZ_LS483254.1"/>
</dbReference>
<keyword evidence="3" id="KW-1185">Reference proteome</keyword>
<dbReference type="SUPFAM" id="SSF51366">
    <property type="entry name" value="Ribulose-phoshate binding barrel"/>
    <property type="match status" value="1"/>
</dbReference>
<organism evidence="2 3">
    <name type="scientific">Candidatus Bipolaricaulis anaerobius</name>
    <dbReference type="NCBI Taxonomy" id="2026885"/>
    <lineage>
        <taxon>Bacteria</taxon>
        <taxon>Candidatus Bipolaricaulota</taxon>
        <taxon>Candidatus Bipolaricaulia</taxon>
        <taxon>Candidatus Bipolaricaulales</taxon>
        <taxon>Candidatus Bipolaricaulaceae</taxon>
        <taxon>Candidatus Bipolaricaulis</taxon>
    </lineage>
</organism>
<reference evidence="3" key="1">
    <citation type="submission" date="2018-05" db="EMBL/GenBank/DDBJ databases">
        <authorList>
            <person name="Hao L."/>
        </authorList>
    </citation>
    <scope>NUCLEOTIDE SEQUENCE [LARGE SCALE GENOMIC DNA]</scope>
</reference>
<evidence type="ECO:0000313" key="3">
    <source>
        <dbReference type="Proteomes" id="UP000249818"/>
    </source>
</evidence>
<comment type="similarity">
    <text evidence="1">Belongs to the BtpA family.</text>
</comment>
<evidence type="ECO:0000313" key="2">
    <source>
        <dbReference type="EMBL" id="SQD92067.1"/>
    </source>
</evidence>
<dbReference type="PANTHER" id="PTHR21381:SF3">
    <property type="entry name" value="SGC REGION PROTEIN SGCQ-RELATED"/>
    <property type="match status" value="1"/>
</dbReference>
<dbReference type="InterPro" id="IPR011060">
    <property type="entry name" value="RibuloseP-bd_barrel"/>
</dbReference>
<dbReference type="NCBIfam" id="TIGR00259">
    <property type="entry name" value="thylakoid_BtpA"/>
    <property type="match status" value="1"/>
</dbReference>
<gene>
    <name evidence="2" type="ORF">BARAN1_0042</name>
</gene>
<dbReference type="Proteomes" id="UP000249818">
    <property type="component" value="Chromosome BARAN1"/>
</dbReference>
<proteinExistence type="inferred from homology"/>
<dbReference type="Pfam" id="PF03437">
    <property type="entry name" value="BtpA"/>
    <property type="match status" value="1"/>
</dbReference>
<protein>
    <submittedName>
        <fullName evidence="2">BtpA family protein (Photosystem I assembly protein)</fullName>
    </submittedName>
</protein>
<evidence type="ECO:0000256" key="1">
    <source>
        <dbReference type="ARBA" id="ARBA00006007"/>
    </source>
</evidence>
<dbReference type="PIRSF" id="PIRSF005956">
    <property type="entry name" value="BtpA"/>
    <property type="match status" value="1"/>
</dbReference>
<dbReference type="InterPro" id="IPR005137">
    <property type="entry name" value="BtpA"/>
</dbReference>
<name>A0A2X3K466_9BACT</name>